<dbReference type="OrthoDB" id="5916930at2759"/>
<dbReference type="Proteomes" id="UP000054995">
    <property type="component" value="Unassembled WGS sequence"/>
</dbReference>
<gene>
    <name evidence="1" type="ORF">T4D_8759</name>
</gene>
<protein>
    <submittedName>
        <fullName evidence="1">Uncharacterized protein</fullName>
    </submittedName>
</protein>
<sequence>MQRLMFSSSNFLGSISVAFGVSKFTVTATVSTMWCVGACVWRLFSENEDKKKYYFYRSCINDCISNCTPLDNIEN</sequence>
<reference evidence="1 2" key="1">
    <citation type="submission" date="2015-01" db="EMBL/GenBank/DDBJ databases">
        <title>Evolution of Trichinella species and genotypes.</title>
        <authorList>
            <person name="Korhonen P.K."/>
            <person name="Edoardo P."/>
            <person name="Giuseppe L.R."/>
            <person name="Gasser R.B."/>
        </authorList>
    </citation>
    <scope>NUCLEOTIDE SEQUENCE [LARGE SCALE GENOMIC DNA]</scope>
    <source>
        <strain evidence="1">ISS470</strain>
    </source>
</reference>
<organism evidence="1 2">
    <name type="scientific">Trichinella pseudospiralis</name>
    <name type="common">Parasitic roundworm</name>
    <dbReference type="NCBI Taxonomy" id="6337"/>
    <lineage>
        <taxon>Eukaryota</taxon>
        <taxon>Metazoa</taxon>
        <taxon>Ecdysozoa</taxon>
        <taxon>Nematoda</taxon>
        <taxon>Enoplea</taxon>
        <taxon>Dorylaimia</taxon>
        <taxon>Trichinellida</taxon>
        <taxon>Trichinellidae</taxon>
        <taxon>Trichinella</taxon>
    </lineage>
</organism>
<evidence type="ECO:0000313" key="2">
    <source>
        <dbReference type="Proteomes" id="UP000054995"/>
    </source>
</evidence>
<proteinExistence type="predicted"/>
<comment type="caution">
    <text evidence="1">The sequence shown here is derived from an EMBL/GenBank/DDBJ whole genome shotgun (WGS) entry which is preliminary data.</text>
</comment>
<name>A0A0V1FGQ9_TRIPS</name>
<keyword evidence="2" id="KW-1185">Reference proteome</keyword>
<evidence type="ECO:0000313" key="1">
    <source>
        <dbReference type="EMBL" id="KRY85224.1"/>
    </source>
</evidence>
<dbReference type="EMBL" id="JYDT01000095">
    <property type="protein sequence ID" value="KRY85224.1"/>
    <property type="molecule type" value="Genomic_DNA"/>
</dbReference>
<dbReference type="AlphaFoldDB" id="A0A0V1FGQ9"/>
<accession>A0A0V1FGQ9</accession>